<dbReference type="AlphaFoldDB" id="A0A4P2QFZ8"/>
<evidence type="ECO:0000313" key="2">
    <source>
        <dbReference type="EMBL" id="AUX28729.1"/>
    </source>
</evidence>
<dbReference type="EMBL" id="CP012672">
    <property type="protein sequence ID" value="AUX28729.1"/>
    <property type="molecule type" value="Genomic_DNA"/>
</dbReference>
<evidence type="ECO:0008006" key="4">
    <source>
        <dbReference type="Google" id="ProtNLM"/>
    </source>
</evidence>
<evidence type="ECO:0000313" key="3">
    <source>
        <dbReference type="Proteomes" id="UP000295497"/>
    </source>
</evidence>
<name>A0A4P2QFZ8_SORCE</name>
<organism evidence="2 3">
    <name type="scientific">Sorangium cellulosum</name>
    <name type="common">Polyangium cellulosum</name>
    <dbReference type="NCBI Taxonomy" id="56"/>
    <lineage>
        <taxon>Bacteria</taxon>
        <taxon>Pseudomonadati</taxon>
        <taxon>Myxococcota</taxon>
        <taxon>Polyangia</taxon>
        <taxon>Polyangiales</taxon>
        <taxon>Polyangiaceae</taxon>
        <taxon>Sorangium</taxon>
    </lineage>
</organism>
<dbReference type="RefSeq" id="WP_129573021.1">
    <property type="nucleotide sequence ID" value="NZ_CP012672.1"/>
</dbReference>
<sequence length="330" mass="31607">MSDPERLLDQKGSDLQTALLRAALDESVPSGLTRRTLVALGVAAAAASAGGAAAASAGGAAAASAGGAAAASAGGAAASTGGAAMSGAATGGAAAAASGAAVSGAAVGAAAGGGILSAFGIGVLAGVLTLGVVEWTGVVSVSAPERHAQEAPSAPAAFSAPPARRAAEAEARRVPEERADEGPPPAEGSLTAEGPIAADEGPPLAAPAAPAPAAPAANSPRAPEKRAPTLASELALLDTARRALRRGDPAAALALLDRHAREFAGAQLTDEAAVIRVEALASQGDRAGAHAAARRFLEAHPGSPHAKRIESAAGIDARDEFVIPGNRLGD</sequence>
<reference evidence="2 3" key="1">
    <citation type="submission" date="2015-09" db="EMBL/GenBank/DDBJ databases">
        <title>Sorangium comparison.</title>
        <authorList>
            <person name="Zaburannyi N."/>
            <person name="Bunk B."/>
            <person name="Overmann J."/>
            <person name="Mueller R."/>
        </authorList>
    </citation>
    <scope>NUCLEOTIDE SEQUENCE [LARGE SCALE GENOMIC DNA]</scope>
    <source>
        <strain evidence="2 3">So ce836</strain>
    </source>
</reference>
<feature type="region of interest" description="Disordered" evidence="1">
    <location>
        <begin position="147"/>
        <end position="227"/>
    </location>
</feature>
<proteinExistence type="predicted"/>
<dbReference type="PROSITE" id="PS51318">
    <property type="entry name" value="TAT"/>
    <property type="match status" value="1"/>
</dbReference>
<feature type="compositionally biased region" description="Basic and acidic residues" evidence="1">
    <location>
        <begin position="165"/>
        <end position="181"/>
    </location>
</feature>
<gene>
    <name evidence="2" type="ORF">SOCE836_008100</name>
</gene>
<dbReference type="Gene3D" id="1.25.40.10">
    <property type="entry name" value="Tetratricopeptide repeat domain"/>
    <property type="match status" value="1"/>
</dbReference>
<dbReference type="InterPro" id="IPR011990">
    <property type="entry name" value="TPR-like_helical_dom_sf"/>
</dbReference>
<feature type="compositionally biased region" description="Low complexity" evidence="1">
    <location>
        <begin position="150"/>
        <end position="164"/>
    </location>
</feature>
<accession>A0A4P2QFZ8</accession>
<evidence type="ECO:0000256" key="1">
    <source>
        <dbReference type="SAM" id="MobiDB-lite"/>
    </source>
</evidence>
<feature type="compositionally biased region" description="Low complexity" evidence="1">
    <location>
        <begin position="197"/>
        <end position="208"/>
    </location>
</feature>
<protein>
    <recommendedName>
        <fullName evidence="4">Outer membrane lipoprotein BamD-like domain-containing protein</fullName>
    </recommendedName>
</protein>
<dbReference type="InterPro" id="IPR006311">
    <property type="entry name" value="TAT_signal"/>
</dbReference>
<dbReference type="Proteomes" id="UP000295497">
    <property type="component" value="Chromosome"/>
</dbReference>